<dbReference type="AlphaFoldDB" id="M4VC31"/>
<evidence type="ECO:0000256" key="4">
    <source>
        <dbReference type="ARBA" id="ARBA00022679"/>
    </source>
</evidence>
<evidence type="ECO:0000256" key="2">
    <source>
        <dbReference type="ARBA" id="ARBA00006490"/>
    </source>
</evidence>
<reference evidence="13 14" key="1">
    <citation type="journal article" date="2013" name="ISME J.">
        <title>By their genes ye shall know them: genomic signatures of predatory bacteria.</title>
        <authorList>
            <person name="Pasternak Z."/>
            <person name="Pietrokovski S."/>
            <person name="Rotem O."/>
            <person name="Gophna U."/>
            <person name="Lurie-Weinberger M.N."/>
            <person name="Jurkevitch E."/>
        </authorList>
    </citation>
    <scope>NUCLEOTIDE SEQUENCE [LARGE SCALE GENOMIC DNA]</scope>
    <source>
        <strain evidence="13 14">JSS</strain>
    </source>
</reference>
<dbReference type="PANTHER" id="PTHR11601">
    <property type="entry name" value="CYSTEINE DESULFURYLASE FAMILY MEMBER"/>
    <property type="match status" value="1"/>
</dbReference>
<protein>
    <recommendedName>
        <fullName evidence="3">cysteine desulfurase</fullName>
        <ecNumber evidence="3">2.8.1.7</ecNumber>
    </recommendedName>
</protein>
<keyword evidence="14" id="KW-1185">Reference proteome</keyword>
<dbReference type="PANTHER" id="PTHR11601:SF34">
    <property type="entry name" value="CYSTEINE DESULFURASE"/>
    <property type="match status" value="1"/>
</dbReference>
<comment type="similarity">
    <text evidence="2">Belongs to the class-V pyridoxal-phosphate-dependent aminotransferase family. NifS/IscS subfamily.</text>
</comment>
<evidence type="ECO:0000256" key="8">
    <source>
        <dbReference type="ARBA" id="ARBA00023014"/>
    </source>
</evidence>
<dbReference type="HOGENOM" id="CLU_003433_0_0_7"/>
<dbReference type="EMBL" id="CP003537">
    <property type="protein sequence ID" value="AGH95581.1"/>
    <property type="molecule type" value="Genomic_DNA"/>
</dbReference>
<dbReference type="PROSITE" id="PS00595">
    <property type="entry name" value="AA_TRANSFER_CLASS_5"/>
    <property type="match status" value="1"/>
</dbReference>
<evidence type="ECO:0000256" key="9">
    <source>
        <dbReference type="ARBA" id="ARBA00050776"/>
    </source>
</evidence>
<dbReference type="GO" id="GO:0051536">
    <property type="term" value="F:iron-sulfur cluster binding"/>
    <property type="evidence" value="ECO:0007669"/>
    <property type="project" value="UniProtKB-KW"/>
</dbReference>
<dbReference type="SUPFAM" id="SSF53383">
    <property type="entry name" value="PLP-dependent transferases"/>
    <property type="match status" value="1"/>
</dbReference>
<dbReference type="Gene3D" id="3.90.1150.10">
    <property type="entry name" value="Aspartate Aminotransferase, domain 1"/>
    <property type="match status" value="1"/>
</dbReference>
<dbReference type="InterPro" id="IPR015421">
    <property type="entry name" value="PyrdxlP-dep_Trfase_major"/>
</dbReference>
<comment type="cofactor">
    <cofactor evidence="1 10">
        <name>pyridoxal 5'-phosphate</name>
        <dbReference type="ChEBI" id="CHEBI:597326"/>
    </cofactor>
</comment>
<dbReference type="InterPro" id="IPR020578">
    <property type="entry name" value="Aminotrans_V_PyrdxlP_BS"/>
</dbReference>
<keyword evidence="6" id="KW-0663">Pyridoxal phosphate</keyword>
<evidence type="ECO:0000259" key="12">
    <source>
        <dbReference type="Pfam" id="PF00266"/>
    </source>
</evidence>
<evidence type="ECO:0000256" key="10">
    <source>
        <dbReference type="RuleBase" id="RU004504"/>
    </source>
</evidence>
<dbReference type="InterPro" id="IPR000192">
    <property type="entry name" value="Aminotrans_V_dom"/>
</dbReference>
<name>M4VC31_9BACT</name>
<dbReference type="KEGG" id="bex:A11Q_1365"/>
<dbReference type="eggNOG" id="COG1104">
    <property type="taxonomic scope" value="Bacteria"/>
</dbReference>
<dbReference type="GO" id="GO:0031071">
    <property type="term" value="F:cysteine desulfurase activity"/>
    <property type="evidence" value="ECO:0007669"/>
    <property type="project" value="UniProtKB-EC"/>
</dbReference>
<keyword evidence="4" id="KW-0808">Transferase</keyword>
<evidence type="ECO:0000313" key="13">
    <source>
        <dbReference type="EMBL" id="AGH95581.1"/>
    </source>
</evidence>
<organism evidence="13 14">
    <name type="scientific">Pseudobdellovibrio exovorus JSS</name>
    <dbReference type="NCBI Taxonomy" id="1184267"/>
    <lineage>
        <taxon>Bacteria</taxon>
        <taxon>Pseudomonadati</taxon>
        <taxon>Bdellovibrionota</taxon>
        <taxon>Bdellovibrionia</taxon>
        <taxon>Bdellovibrionales</taxon>
        <taxon>Pseudobdellovibrionaceae</taxon>
        <taxon>Pseudobdellovibrio</taxon>
    </lineage>
</organism>
<dbReference type="InterPro" id="IPR016454">
    <property type="entry name" value="Cysteine_dSase"/>
</dbReference>
<feature type="domain" description="Aminotransferase class V" evidence="12">
    <location>
        <begin position="13"/>
        <end position="373"/>
    </location>
</feature>
<proteinExistence type="inferred from homology"/>
<dbReference type="Pfam" id="PF00266">
    <property type="entry name" value="Aminotran_5"/>
    <property type="match status" value="1"/>
</dbReference>
<feature type="coiled-coil region" evidence="11">
    <location>
        <begin position="254"/>
        <end position="281"/>
    </location>
</feature>
<dbReference type="STRING" id="1184267.A11Q_1365"/>
<evidence type="ECO:0000313" key="14">
    <source>
        <dbReference type="Proteomes" id="UP000012040"/>
    </source>
</evidence>
<evidence type="ECO:0000256" key="6">
    <source>
        <dbReference type="ARBA" id="ARBA00022898"/>
    </source>
</evidence>
<keyword evidence="7" id="KW-0408">Iron</keyword>
<gene>
    <name evidence="13" type="ORF">A11Q_1365</name>
</gene>
<evidence type="ECO:0000256" key="3">
    <source>
        <dbReference type="ARBA" id="ARBA00012239"/>
    </source>
</evidence>
<dbReference type="Gene3D" id="3.40.640.10">
    <property type="entry name" value="Type I PLP-dependent aspartate aminotransferase-like (Major domain)"/>
    <property type="match status" value="1"/>
</dbReference>
<dbReference type="RefSeq" id="WP_015470071.1">
    <property type="nucleotide sequence ID" value="NC_020813.1"/>
</dbReference>
<evidence type="ECO:0000256" key="5">
    <source>
        <dbReference type="ARBA" id="ARBA00022723"/>
    </source>
</evidence>
<dbReference type="InterPro" id="IPR015422">
    <property type="entry name" value="PyrdxlP-dep_Trfase_small"/>
</dbReference>
<keyword evidence="11" id="KW-0175">Coiled coil</keyword>
<dbReference type="EC" id="2.8.1.7" evidence="3"/>
<dbReference type="GO" id="GO:0046872">
    <property type="term" value="F:metal ion binding"/>
    <property type="evidence" value="ECO:0007669"/>
    <property type="project" value="UniProtKB-KW"/>
</dbReference>
<evidence type="ECO:0000256" key="11">
    <source>
        <dbReference type="SAM" id="Coils"/>
    </source>
</evidence>
<keyword evidence="8" id="KW-0411">Iron-sulfur</keyword>
<evidence type="ECO:0000256" key="7">
    <source>
        <dbReference type="ARBA" id="ARBA00023004"/>
    </source>
</evidence>
<dbReference type="OrthoDB" id="5288292at2"/>
<dbReference type="Proteomes" id="UP000012040">
    <property type="component" value="Chromosome"/>
</dbReference>
<sequence>MQNHSNSEGKFRVYLDHNATTPHSSRLKSRWMELMDISGNPSSIHQDSRVSKTILRETRKKIADFLGCSPLEIIFNSGASEGNNSVLKSVYSLLRETRNEFLISHVEHPSVLKTAEALRSWGAVVHLIPVDRNGSLDLDFLKSKLSSKTALVSVMYANNETGSVFPIQEVTQLAHAAGALMHSDCVQMLGKSSVDFKLLDVDYATFSAHKFYSLKGTGFVYVKKSSPWQPLIHGGGQERSRRGGTENVTGIAALNIVLDELKSYEAKISEVQRMRDQMEAELLQRIPNISVTAVQGQRLANTSSLVITGVDGETLLMSLDLKGFSVSTGAACSSGNPEPSPVLLAMGLSRQEAQNSLRISLGWENNEGEVKSFINCLVETVEKLRAIEAEEGKKDYAG</sequence>
<accession>M4VC31</accession>
<keyword evidence="5" id="KW-0479">Metal-binding</keyword>
<dbReference type="PATRIC" id="fig|1184267.3.peg.1384"/>
<dbReference type="Gene3D" id="1.10.260.50">
    <property type="match status" value="1"/>
</dbReference>
<comment type="catalytic activity">
    <reaction evidence="9">
        <text>(sulfur carrier)-H + L-cysteine = (sulfur carrier)-SH + L-alanine</text>
        <dbReference type="Rhea" id="RHEA:43892"/>
        <dbReference type="Rhea" id="RHEA-COMP:14737"/>
        <dbReference type="Rhea" id="RHEA-COMP:14739"/>
        <dbReference type="ChEBI" id="CHEBI:29917"/>
        <dbReference type="ChEBI" id="CHEBI:35235"/>
        <dbReference type="ChEBI" id="CHEBI:57972"/>
        <dbReference type="ChEBI" id="CHEBI:64428"/>
        <dbReference type="EC" id="2.8.1.7"/>
    </reaction>
</comment>
<evidence type="ECO:0000256" key="1">
    <source>
        <dbReference type="ARBA" id="ARBA00001933"/>
    </source>
</evidence>
<dbReference type="PIRSF" id="PIRSF005572">
    <property type="entry name" value="NifS"/>
    <property type="match status" value="1"/>
</dbReference>
<dbReference type="InterPro" id="IPR015424">
    <property type="entry name" value="PyrdxlP-dep_Trfase"/>
</dbReference>